<dbReference type="OrthoDB" id="362700at2"/>
<sequence length="285" mass="33550">MGFWGSGLYANDTTCDVRDSYIKLLQDGYSNEDAYKAIMEDYEELIGDIDEPLFWFALAETQWRLGRLLPEVKEKALEWIEKGGGLEYWDDSKSGGAGWKKTLGKLREKLDSPMPKEKKVRKPRVVDMNLWNINDVYAYQFHEGSIYGHDFDGKYVLIQKIGESIDKFSGKPSMRIHIIDKIFDYLPDLSDMKDKRILPLDFPLRTKLSDGFIRMSALILMTKKTEYPEKYLTYIGNIQGPANHNDIECYLEWHNIERWLPDFYKKWKELKYETVEEGVYKYNQP</sequence>
<evidence type="ECO:0008006" key="3">
    <source>
        <dbReference type="Google" id="ProtNLM"/>
    </source>
</evidence>
<reference evidence="1 2" key="1">
    <citation type="submission" date="2015-06" db="EMBL/GenBank/DDBJ databases">
        <authorList>
            <person name="Wibberg Daniel"/>
        </authorList>
    </citation>
    <scope>NUCLEOTIDE SEQUENCE [LARGE SCALE GENOMIC DNA]</scope>
    <source>
        <strain evidence="1 2">T3/55T</strain>
    </source>
</reference>
<dbReference type="AlphaFoldDB" id="A0A0H5SHI3"/>
<organism evidence="1 2">
    <name type="scientific">Herbinix hemicellulosilytica</name>
    <dbReference type="NCBI Taxonomy" id="1564487"/>
    <lineage>
        <taxon>Bacteria</taxon>
        <taxon>Bacillati</taxon>
        <taxon>Bacillota</taxon>
        <taxon>Clostridia</taxon>
        <taxon>Lachnospirales</taxon>
        <taxon>Lachnospiraceae</taxon>
        <taxon>Herbinix</taxon>
    </lineage>
</organism>
<evidence type="ECO:0000313" key="1">
    <source>
        <dbReference type="EMBL" id="CRZ34972.1"/>
    </source>
</evidence>
<keyword evidence="2" id="KW-1185">Reference proteome</keyword>
<accession>A0A0H5SHI3</accession>
<evidence type="ECO:0000313" key="2">
    <source>
        <dbReference type="Proteomes" id="UP000236497"/>
    </source>
</evidence>
<dbReference type="EMBL" id="CVTD020000017">
    <property type="protein sequence ID" value="CRZ34972.1"/>
    <property type="molecule type" value="Genomic_DNA"/>
</dbReference>
<gene>
    <name evidence="1" type="ORF">HHT355_1772</name>
</gene>
<dbReference type="RefSeq" id="WP_103203069.1">
    <property type="nucleotide sequence ID" value="NZ_CVTD020000017.1"/>
</dbReference>
<dbReference type="Proteomes" id="UP000236497">
    <property type="component" value="Unassembled WGS sequence"/>
</dbReference>
<name>A0A0H5SHI3_HERHM</name>
<protein>
    <recommendedName>
        <fullName evidence="3">DUF4259 domain-containing protein</fullName>
    </recommendedName>
</protein>
<proteinExistence type="predicted"/>